<proteinExistence type="predicted"/>
<dbReference type="AlphaFoldDB" id="A0A822DZC2"/>
<evidence type="ECO:0000313" key="2">
    <source>
        <dbReference type="EMBL" id="CAF5084679.1"/>
    </source>
</evidence>
<comment type="caution">
    <text evidence="2">The sequence shown here is derived from an EMBL/GenBank/DDBJ whole genome shotgun (WGS) entry which is preliminary data.</text>
</comment>
<evidence type="ECO:0000259" key="1">
    <source>
        <dbReference type="Pfam" id="PF00112"/>
    </source>
</evidence>
<evidence type="ECO:0000313" key="3">
    <source>
        <dbReference type="Proteomes" id="UP000663848"/>
    </source>
</evidence>
<name>A0A822DZC2_9BILA</name>
<dbReference type="Pfam" id="PF00112">
    <property type="entry name" value="Peptidase_C1"/>
    <property type="match status" value="1"/>
</dbReference>
<dbReference type="GO" id="GO:0006508">
    <property type="term" value="P:proteolysis"/>
    <property type="evidence" value="ECO:0007669"/>
    <property type="project" value="InterPro"/>
</dbReference>
<sequence>DGGLDYRAYQYIMKHNGIALEDEYGPYLQEDSFCHHDMAIKGAKILGYVNVTQSDVEALKLALVKKGPVSV</sequence>
<dbReference type="InterPro" id="IPR038765">
    <property type="entry name" value="Papain-like_cys_pep_sf"/>
</dbReference>
<reference evidence="2" key="1">
    <citation type="submission" date="2021-02" db="EMBL/GenBank/DDBJ databases">
        <authorList>
            <person name="Nowell W R."/>
        </authorList>
    </citation>
    <scope>NUCLEOTIDE SEQUENCE</scope>
</reference>
<accession>A0A822DZC2</accession>
<feature type="non-terminal residue" evidence="2">
    <location>
        <position position="71"/>
    </location>
</feature>
<dbReference type="Proteomes" id="UP000663848">
    <property type="component" value="Unassembled WGS sequence"/>
</dbReference>
<dbReference type="InterPro" id="IPR000668">
    <property type="entry name" value="Peptidase_C1A_C"/>
</dbReference>
<dbReference type="EMBL" id="CAJOBR010066177">
    <property type="protein sequence ID" value="CAF5084679.1"/>
    <property type="molecule type" value="Genomic_DNA"/>
</dbReference>
<organism evidence="2 3">
    <name type="scientific">Rotaria socialis</name>
    <dbReference type="NCBI Taxonomy" id="392032"/>
    <lineage>
        <taxon>Eukaryota</taxon>
        <taxon>Metazoa</taxon>
        <taxon>Spiralia</taxon>
        <taxon>Gnathifera</taxon>
        <taxon>Rotifera</taxon>
        <taxon>Eurotatoria</taxon>
        <taxon>Bdelloidea</taxon>
        <taxon>Philodinida</taxon>
        <taxon>Philodinidae</taxon>
        <taxon>Rotaria</taxon>
    </lineage>
</organism>
<feature type="non-terminal residue" evidence="2">
    <location>
        <position position="1"/>
    </location>
</feature>
<protein>
    <recommendedName>
        <fullName evidence="1">Peptidase C1A papain C-terminal domain-containing protein</fullName>
    </recommendedName>
</protein>
<gene>
    <name evidence="2" type="ORF">QYT958_LOCUS44081</name>
</gene>
<dbReference type="SUPFAM" id="SSF54001">
    <property type="entry name" value="Cysteine proteinases"/>
    <property type="match status" value="1"/>
</dbReference>
<dbReference type="GO" id="GO:0008234">
    <property type="term" value="F:cysteine-type peptidase activity"/>
    <property type="evidence" value="ECO:0007669"/>
    <property type="project" value="InterPro"/>
</dbReference>
<dbReference type="Gene3D" id="3.90.70.10">
    <property type="entry name" value="Cysteine proteinases"/>
    <property type="match status" value="1"/>
</dbReference>
<feature type="domain" description="Peptidase C1A papain C-terminal" evidence="1">
    <location>
        <begin position="1"/>
        <end position="71"/>
    </location>
</feature>